<gene>
    <name evidence="7" type="ORF">HNAJ_LOCUS8892</name>
</gene>
<dbReference type="PANTHER" id="PTHR13228:SF3">
    <property type="entry name" value="CONSERVED OLIGOMERIC GOLGI COMPLEX SUBUNIT 5"/>
    <property type="match status" value="1"/>
</dbReference>
<dbReference type="STRING" id="102285.A0A0R3TNE4"/>
<accession>A0A0R3TNE4</accession>
<evidence type="ECO:0000313" key="7">
    <source>
        <dbReference type="EMBL" id="VDO05075.1"/>
    </source>
</evidence>
<dbReference type="AlphaFoldDB" id="A0A0R3TNE4"/>
<protein>
    <recommendedName>
        <fullName evidence="2">Conserved oligomeric Golgi complex subunit 5</fullName>
    </recommendedName>
</protein>
<keyword evidence="8" id="KW-1185">Reference proteome</keyword>
<dbReference type="GO" id="GO:0006891">
    <property type="term" value="P:intra-Golgi vesicle-mediated transport"/>
    <property type="evidence" value="ECO:0007669"/>
    <property type="project" value="InterPro"/>
</dbReference>
<dbReference type="InterPro" id="IPR019465">
    <property type="entry name" value="Cog5"/>
</dbReference>
<evidence type="ECO:0000256" key="1">
    <source>
        <dbReference type="ARBA" id="ARBA00004395"/>
    </source>
</evidence>
<dbReference type="Proteomes" id="UP000278807">
    <property type="component" value="Unassembled WGS sequence"/>
</dbReference>
<proteinExistence type="predicted"/>
<evidence type="ECO:0000256" key="4">
    <source>
        <dbReference type="ARBA" id="ARBA00023136"/>
    </source>
</evidence>
<dbReference type="GO" id="GO:0017119">
    <property type="term" value="C:Golgi transport complex"/>
    <property type="evidence" value="ECO:0007669"/>
    <property type="project" value="InterPro"/>
</dbReference>
<dbReference type="InterPro" id="IPR048485">
    <property type="entry name" value="COG5_helical"/>
</dbReference>
<reference evidence="9" key="1">
    <citation type="submission" date="2017-02" db="UniProtKB">
        <authorList>
            <consortium name="WormBaseParasite"/>
        </authorList>
    </citation>
    <scope>IDENTIFICATION</scope>
</reference>
<comment type="subcellular location">
    <subcellularLocation>
        <location evidence="1">Golgi apparatus membrane</location>
        <topology evidence="1">Peripheral membrane protein</topology>
    </subcellularLocation>
</comment>
<dbReference type="WBParaSite" id="HNAJ_0000889601-mRNA-1">
    <property type="protein sequence ID" value="HNAJ_0000889601-mRNA-1"/>
    <property type="gene ID" value="HNAJ_0000889601"/>
</dbReference>
<dbReference type="Pfam" id="PF20649">
    <property type="entry name" value="COG5_C"/>
    <property type="match status" value="1"/>
</dbReference>
<dbReference type="GO" id="GO:0000139">
    <property type="term" value="C:Golgi membrane"/>
    <property type="evidence" value="ECO:0007669"/>
    <property type="project" value="UniProtKB-SubCell"/>
</dbReference>
<evidence type="ECO:0000259" key="6">
    <source>
        <dbReference type="Pfam" id="PF20649"/>
    </source>
</evidence>
<keyword evidence="3" id="KW-0333">Golgi apparatus</keyword>
<dbReference type="OrthoDB" id="18786at2759"/>
<dbReference type="EMBL" id="UZAE01012420">
    <property type="protein sequence ID" value="VDO05075.1"/>
    <property type="molecule type" value="Genomic_DNA"/>
</dbReference>
<evidence type="ECO:0000259" key="5">
    <source>
        <dbReference type="Pfam" id="PF10392"/>
    </source>
</evidence>
<feature type="domain" description="Conserved oligomeric Golgi complex subunit 5 helical" evidence="6">
    <location>
        <begin position="158"/>
        <end position="408"/>
    </location>
</feature>
<organism evidence="9">
    <name type="scientific">Rodentolepis nana</name>
    <name type="common">Dwarf tapeworm</name>
    <name type="synonym">Hymenolepis nana</name>
    <dbReference type="NCBI Taxonomy" id="102285"/>
    <lineage>
        <taxon>Eukaryota</taxon>
        <taxon>Metazoa</taxon>
        <taxon>Spiralia</taxon>
        <taxon>Lophotrochozoa</taxon>
        <taxon>Platyhelminthes</taxon>
        <taxon>Cestoda</taxon>
        <taxon>Eucestoda</taxon>
        <taxon>Cyclophyllidea</taxon>
        <taxon>Hymenolepididae</taxon>
        <taxon>Rodentolepis</taxon>
    </lineage>
</organism>
<dbReference type="InterPro" id="IPR049176">
    <property type="entry name" value="COG5_N"/>
</dbReference>
<dbReference type="PANTHER" id="PTHR13228">
    <property type="entry name" value="CONSERVED OLIGOMERIC GOLGI COMPLEX COMPONENT 5"/>
    <property type="match status" value="1"/>
</dbReference>
<evidence type="ECO:0000313" key="8">
    <source>
        <dbReference type="Proteomes" id="UP000278807"/>
    </source>
</evidence>
<evidence type="ECO:0000256" key="2">
    <source>
        <dbReference type="ARBA" id="ARBA00020974"/>
    </source>
</evidence>
<dbReference type="Pfam" id="PF10392">
    <property type="entry name" value="COG5_N"/>
    <property type="match status" value="1"/>
</dbReference>
<keyword evidence="4" id="KW-0472">Membrane</keyword>
<sequence length="890" mass="99413">MDSDEFLKLLQNGFDEKVFVSKVFETSNLVEPLKMVSERLSVLEAAIYSHVSKHNNELLSQTADLENFSNIVASVESRIMSISGNVNMIKQRLGKHYEHLNSQVILIRRLGVVYETLRSILRVSSTMKKLRDSSVNIVQASEYVEELNCTFETLDWEGIQVLEENFKILSVEKERLTTEAWELIHISFKNNDQSHLGHALQAFNNLSMLPKVIQGLVSDWQKDVENIVKITADVEDLNKRAKGKVISSLSSSKPGKASLPTSGGQAAAFRNLLWTGLDQMITTLDRCLSQARMLIDTLQKIHSGSESLSSQLGSYILANITIPEERDCCAAIILVLSTSNEENSMVENIRRLAKDVDSYMFEAYSEGLLGWIITCLSAIFEPALRRRSGQLKEALESDYPRLLKLFLNLSGNSQQPLLAKPLTTFLAPFEAAYLGRGLTRLFDRVNSIFVGVTALDPAGENLPRLIDAERLVQTVSTELAQSAAVQRELFCKVIIVDLCALLIIYLQFMGVIRNVAKMIALFSTKVEALIVTSQVSVEGLPTPGQQKNVHLVNFTCAFVDHLRMAVARHTTAQQQKWGIRREDIDDPQAIVDQTIVSELSDVCLSALEPLFKALTDHVVEKYLPRIHLEISMAEEVDPPCVRDIQAFIHRMRTEYLSGFTTSSGSGIVSINRSAAPLFNSGEAALRFGLQTRVLSPCLDALAVHISLLRPCTSVEQRSHLTSCAAEIEMILSTLAPPSLHTEAAFARLRILRQLFALSEEEILLTVKSKGSSLTSNRGVIGLGSNVGSLPGSLILHHMIARAPTEIPLPYHQAARGGDQIEGWSLERYVRWCLRQADEAARLTFITRAMDVYVEGVESRQQREYPEIYPCIRDLIEFYQQELSEDHQETQ</sequence>
<name>A0A0R3TNE4_RODNA</name>
<reference evidence="7 8" key="2">
    <citation type="submission" date="2018-11" db="EMBL/GenBank/DDBJ databases">
        <authorList>
            <consortium name="Pathogen Informatics"/>
        </authorList>
    </citation>
    <scope>NUCLEOTIDE SEQUENCE [LARGE SCALE GENOMIC DNA]</scope>
</reference>
<feature type="domain" description="Conserved oligomeric Golgi complex subunit 5 N-terminal" evidence="5">
    <location>
        <begin position="9"/>
        <end position="126"/>
    </location>
</feature>
<evidence type="ECO:0000313" key="9">
    <source>
        <dbReference type="WBParaSite" id="HNAJ_0000889601-mRNA-1"/>
    </source>
</evidence>
<evidence type="ECO:0000256" key="3">
    <source>
        <dbReference type="ARBA" id="ARBA00023034"/>
    </source>
</evidence>